<keyword evidence="3" id="KW-1185">Reference proteome</keyword>
<reference evidence="2 3" key="1">
    <citation type="submission" date="2015-01" db="EMBL/GenBank/DDBJ databases">
        <title>Enhanced salinomycin production by adjusting the supply of polyketide extender units in Streptomyce albus DSM 41398.</title>
        <authorList>
            <person name="Lu C."/>
        </authorList>
    </citation>
    <scope>NUCLEOTIDE SEQUENCE [LARGE SCALE GENOMIC DNA]</scope>
    <source>
        <strain evidence="3">ATCC 21838 / DSM 41398 / FERM P-419 / JCM 4703 / NBRC 107858</strain>
    </source>
</reference>
<organism evidence="2 3">
    <name type="scientific">Streptomyces albus (strain ATCC 21838 / DSM 41398 / FERM P-419 / JCM 4703 / NBRC 107858)</name>
    <dbReference type="NCBI Taxonomy" id="1081613"/>
    <lineage>
        <taxon>Bacteria</taxon>
        <taxon>Bacillati</taxon>
        <taxon>Actinomycetota</taxon>
        <taxon>Actinomycetes</taxon>
        <taxon>Kitasatosporales</taxon>
        <taxon>Streptomycetaceae</taxon>
        <taxon>Streptomyces</taxon>
    </lineage>
</organism>
<dbReference type="Proteomes" id="UP000031523">
    <property type="component" value="Chromosome"/>
</dbReference>
<evidence type="ECO:0000313" key="2">
    <source>
        <dbReference type="EMBL" id="AJE84276.1"/>
    </source>
</evidence>
<sequence length="112" mass="12257">MGGPVAVPRRSRTRALPRTRAVSVRGPFPYAGPSRTWALPVRGRFPYVDASRTRMLPIPYVDASGRRPFRTAAPSVRPGFGGPVAVPRVPVLLGGGTPQRVPHRSRRREARP</sequence>
<proteinExistence type="predicted"/>
<gene>
    <name evidence="2" type="ORF">SLNWT_3900</name>
</gene>
<evidence type="ECO:0000256" key="1">
    <source>
        <dbReference type="SAM" id="MobiDB-lite"/>
    </source>
</evidence>
<name>A0A0B5F085_STRA4</name>
<dbReference type="KEGG" id="sals:SLNWT_3900"/>
<dbReference type="AlphaFoldDB" id="A0A0B5F085"/>
<protein>
    <submittedName>
        <fullName evidence="2">Uncharacterized protein</fullName>
    </submittedName>
</protein>
<accession>A0A0B5F085</accession>
<feature type="compositionally biased region" description="Basic residues" evidence="1">
    <location>
        <begin position="101"/>
        <end position="112"/>
    </location>
</feature>
<dbReference type="EMBL" id="CP010519">
    <property type="protein sequence ID" value="AJE84276.1"/>
    <property type="molecule type" value="Genomic_DNA"/>
</dbReference>
<feature type="region of interest" description="Disordered" evidence="1">
    <location>
        <begin position="90"/>
        <end position="112"/>
    </location>
</feature>
<evidence type="ECO:0000313" key="3">
    <source>
        <dbReference type="Proteomes" id="UP000031523"/>
    </source>
</evidence>